<dbReference type="EC" id="2.7.6.5" evidence="2"/>
<dbReference type="InterPro" id="IPR004811">
    <property type="entry name" value="RelA/Spo_fam"/>
</dbReference>
<comment type="similarity">
    <text evidence="9">Belongs to the relA/spoT family.</text>
</comment>
<dbReference type="Pfam" id="PF02824">
    <property type="entry name" value="TGS"/>
    <property type="match status" value="1"/>
</dbReference>
<evidence type="ECO:0000259" key="11">
    <source>
        <dbReference type="PROSITE" id="PS51671"/>
    </source>
</evidence>
<dbReference type="InterPro" id="IPR006674">
    <property type="entry name" value="HD_domain"/>
</dbReference>
<accession>A0ABS2ZVF1</accession>
<evidence type="ECO:0000256" key="3">
    <source>
        <dbReference type="ARBA" id="ARBA00019852"/>
    </source>
</evidence>
<feature type="domain" description="TGS" evidence="13">
    <location>
        <begin position="386"/>
        <end position="447"/>
    </location>
</feature>
<evidence type="ECO:0000256" key="1">
    <source>
        <dbReference type="ARBA" id="ARBA00004976"/>
    </source>
</evidence>
<feature type="compositionally biased region" description="Basic and acidic residues" evidence="10">
    <location>
        <begin position="563"/>
        <end position="579"/>
    </location>
</feature>
<dbReference type="InterPro" id="IPR043519">
    <property type="entry name" value="NT_sf"/>
</dbReference>
<dbReference type="SMART" id="SM00471">
    <property type="entry name" value="HDc"/>
    <property type="match status" value="1"/>
</dbReference>
<dbReference type="InterPro" id="IPR004095">
    <property type="entry name" value="TGS"/>
</dbReference>
<evidence type="ECO:0000313" key="14">
    <source>
        <dbReference type="EMBL" id="MBN3556278.1"/>
    </source>
</evidence>
<dbReference type="Gene3D" id="1.10.3210.10">
    <property type="entry name" value="Hypothetical protein af1432"/>
    <property type="match status" value="1"/>
</dbReference>
<organism evidence="14 15">
    <name type="scientific">Fictibacillus nanhaiensis</name>
    <dbReference type="NCBI Taxonomy" id="742169"/>
    <lineage>
        <taxon>Bacteria</taxon>
        <taxon>Bacillati</taxon>
        <taxon>Bacillota</taxon>
        <taxon>Bacilli</taxon>
        <taxon>Bacillales</taxon>
        <taxon>Fictibacillaceae</taxon>
        <taxon>Fictibacillus</taxon>
    </lineage>
</organism>
<feature type="domain" description="ACT" evidence="11">
    <location>
        <begin position="653"/>
        <end position="727"/>
    </location>
</feature>
<dbReference type="CDD" id="cd01668">
    <property type="entry name" value="TGS_RSH"/>
    <property type="match status" value="1"/>
</dbReference>
<evidence type="ECO:0000256" key="9">
    <source>
        <dbReference type="RuleBase" id="RU003847"/>
    </source>
</evidence>
<dbReference type="InterPro" id="IPR045600">
    <property type="entry name" value="RelA/SpoT_AH_RIS"/>
</dbReference>
<name>A0ABS2ZVF1_9BACL</name>
<dbReference type="Pfam" id="PF19296">
    <property type="entry name" value="RelA_AH_RIS"/>
    <property type="match status" value="1"/>
</dbReference>
<dbReference type="InterPro" id="IPR003607">
    <property type="entry name" value="HD/PDEase_dom"/>
</dbReference>
<evidence type="ECO:0000313" key="15">
    <source>
        <dbReference type="Proteomes" id="UP001296923"/>
    </source>
</evidence>
<dbReference type="SUPFAM" id="SSF81271">
    <property type="entry name" value="TGS-like"/>
    <property type="match status" value="1"/>
</dbReference>
<dbReference type="CDD" id="cd00077">
    <property type="entry name" value="HDc"/>
    <property type="match status" value="1"/>
</dbReference>
<dbReference type="Pfam" id="PF04607">
    <property type="entry name" value="RelA_SpoT"/>
    <property type="match status" value="1"/>
</dbReference>
<dbReference type="RefSeq" id="WP_197131245.1">
    <property type="nucleotide sequence ID" value="NZ_JAFHKR010000039.1"/>
</dbReference>
<gene>
    <name evidence="14" type="ORF">JYA63_18535</name>
</gene>
<evidence type="ECO:0000256" key="5">
    <source>
        <dbReference type="ARBA" id="ARBA00029754"/>
    </source>
</evidence>
<dbReference type="InterPro" id="IPR033655">
    <property type="entry name" value="TGS_RelA/SpoT"/>
</dbReference>
<keyword evidence="15" id="KW-1185">Reference proteome</keyword>
<evidence type="ECO:0000256" key="7">
    <source>
        <dbReference type="ARBA" id="ARBA00033308"/>
    </source>
</evidence>
<comment type="pathway">
    <text evidence="1">Purine metabolism; ppGpp biosynthesis; ppGpp from GTP: step 1/2.</text>
</comment>
<dbReference type="InterPro" id="IPR002912">
    <property type="entry name" value="ACT_dom"/>
</dbReference>
<dbReference type="PROSITE" id="PS51880">
    <property type="entry name" value="TGS"/>
    <property type="match status" value="1"/>
</dbReference>
<dbReference type="CDD" id="cd04876">
    <property type="entry name" value="ACT_RelA-SpoT"/>
    <property type="match status" value="1"/>
</dbReference>
<evidence type="ECO:0000256" key="8">
    <source>
        <dbReference type="ARBA" id="ARBA00048244"/>
    </source>
</evidence>
<feature type="region of interest" description="Disordered" evidence="10">
    <location>
        <begin position="549"/>
        <end position="580"/>
    </location>
</feature>
<evidence type="ECO:0000256" key="4">
    <source>
        <dbReference type="ARBA" id="ARBA00023134"/>
    </source>
</evidence>
<dbReference type="Gene3D" id="3.10.20.30">
    <property type="match status" value="1"/>
</dbReference>
<feature type="domain" description="HD" evidence="12">
    <location>
        <begin position="44"/>
        <end position="143"/>
    </location>
</feature>
<dbReference type="NCBIfam" id="TIGR00691">
    <property type="entry name" value="spoT_relA"/>
    <property type="match status" value="1"/>
</dbReference>
<comment type="function">
    <text evidence="9">In eubacteria ppGpp (guanosine 3'-diphosphate 5'-diphosphate) is a mediator of the stringent response that coordinates a variety of cellular activities in response to changes in nutritional abundance.</text>
</comment>
<dbReference type="SUPFAM" id="SSF109604">
    <property type="entry name" value="HD-domain/PDEase-like"/>
    <property type="match status" value="1"/>
</dbReference>
<evidence type="ECO:0000256" key="2">
    <source>
        <dbReference type="ARBA" id="ARBA00013251"/>
    </source>
</evidence>
<protein>
    <recommendedName>
        <fullName evidence="3">GTP pyrophosphokinase</fullName>
        <ecNumber evidence="2">2.7.6.5</ecNumber>
    </recommendedName>
    <alternativeName>
        <fullName evidence="6">(p)ppGpp synthase</fullName>
    </alternativeName>
    <alternativeName>
        <fullName evidence="5">ATP:GTP 3'-pyrophosphotransferase</fullName>
    </alternativeName>
    <alternativeName>
        <fullName evidence="7">ppGpp synthase I</fullName>
    </alternativeName>
</protein>
<evidence type="ECO:0000259" key="13">
    <source>
        <dbReference type="PROSITE" id="PS51880"/>
    </source>
</evidence>
<comment type="catalytic activity">
    <reaction evidence="8">
        <text>GTP + ATP = guanosine 3'-diphosphate 5'-triphosphate + AMP</text>
        <dbReference type="Rhea" id="RHEA:22088"/>
        <dbReference type="ChEBI" id="CHEBI:30616"/>
        <dbReference type="ChEBI" id="CHEBI:37565"/>
        <dbReference type="ChEBI" id="CHEBI:142410"/>
        <dbReference type="ChEBI" id="CHEBI:456215"/>
        <dbReference type="EC" id="2.7.6.5"/>
    </reaction>
</comment>
<sequence length="727" mass="83561">MTIEEVLQKAESYLSKDDLSFITKAYEYARNAHEGQFRKSGEPYIHHPVEVAAILVNLQMDPVTVAAGFLHDVVEDTPITLKDISTQFNEEVAMLVDGVTKLKKIKFKSKEEQQAENHRKMFVAMAQDIRCILIKLADRLHNMRTLKHMPKEKQIQKANETLEIFAPLAHRLGISTIKWELEDVSLRYLNPQQYYRIVNLMQQKRAEREEYVHQVMDEMKSKLKEVNIQVDISGRPKHIYSIYRKMAKQGKQFNEIYDLLAVRIIVQNIKDCYAALGIIHTAYKPMPGRFKDYIAMPKANMYQSLHTTVIGPKGDPLEVQIRTSDMHRVAEYGIAAHWAYKEGATKAPVSSFENKLTWFREILEWQNDVVDAEEFMESLKVDLFSDMVFVFTPKGDVYELPSGSVPIDFAYRIHTEIGNRCIGAKVNGKMVTLDYRLKTGDIIEILTSKHSYGPSQDWLKITQSSHAKNKIRQWFKRERREENVAKGKELVEKEIKNRGYDLKDIFTNDNIQYVAQKYNFAGEEDMYAAVGYNGITAAQIATRLTDKVRRKKEQDPDNSELLDAIRDSAEKPEPKRRTDSGIVVKGIDNMLIRLSKCCNPVPGDDIVGYITKGRGVSVHREDCVNVHNEDAQVRLLPVEWEGNLEQPKNYNVDIEINGFDRRGLLNEVLHAVAETKTNITAVSGKSDRNKMATISMSISIHNVSHLQKVVERIKRIPDIYAVRRLMQ</sequence>
<evidence type="ECO:0000259" key="12">
    <source>
        <dbReference type="PROSITE" id="PS51831"/>
    </source>
</evidence>
<comment type="caution">
    <text evidence="14">The sequence shown here is derived from an EMBL/GenBank/DDBJ whole genome shotgun (WGS) entry which is preliminary data.</text>
</comment>
<dbReference type="SUPFAM" id="SSF55021">
    <property type="entry name" value="ACT-like"/>
    <property type="match status" value="1"/>
</dbReference>
<dbReference type="InterPro" id="IPR012676">
    <property type="entry name" value="TGS-like"/>
</dbReference>
<dbReference type="SMART" id="SM00954">
    <property type="entry name" value="RelA_SpoT"/>
    <property type="match status" value="1"/>
</dbReference>
<dbReference type="CDD" id="cd05399">
    <property type="entry name" value="NT_Rel-Spo_like"/>
    <property type="match status" value="1"/>
</dbReference>
<evidence type="ECO:0000256" key="6">
    <source>
        <dbReference type="ARBA" id="ARBA00032407"/>
    </source>
</evidence>
<dbReference type="PROSITE" id="PS51671">
    <property type="entry name" value="ACT"/>
    <property type="match status" value="1"/>
</dbReference>
<dbReference type="EMBL" id="JAFHKR010000039">
    <property type="protein sequence ID" value="MBN3556278.1"/>
    <property type="molecule type" value="Genomic_DNA"/>
</dbReference>
<dbReference type="InterPro" id="IPR012675">
    <property type="entry name" value="Beta-grasp_dom_sf"/>
</dbReference>
<keyword evidence="4" id="KW-0342">GTP-binding</keyword>
<dbReference type="Gene3D" id="3.30.460.10">
    <property type="entry name" value="Beta Polymerase, domain 2"/>
    <property type="match status" value="1"/>
</dbReference>
<dbReference type="PANTHER" id="PTHR21262">
    <property type="entry name" value="GUANOSINE-3',5'-BIS DIPHOSPHATE 3'-PYROPHOSPHOHYDROLASE"/>
    <property type="match status" value="1"/>
</dbReference>
<dbReference type="PROSITE" id="PS51831">
    <property type="entry name" value="HD"/>
    <property type="match status" value="1"/>
</dbReference>
<proteinExistence type="inferred from homology"/>
<dbReference type="PANTHER" id="PTHR21262:SF31">
    <property type="entry name" value="GTP PYROPHOSPHOKINASE"/>
    <property type="match status" value="1"/>
</dbReference>
<dbReference type="Pfam" id="PF13291">
    <property type="entry name" value="ACT_4"/>
    <property type="match status" value="1"/>
</dbReference>
<dbReference type="Gene3D" id="3.30.70.260">
    <property type="match status" value="1"/>
</dbReference>
<dbReference type="SUPFAM" id="SSF81301">
    <property type="entry name" value="Nucleotidyltransferase"/>
    <property type="match status" value="1"/>
</dbReference>
<dbReference type="Pfam" id="PF13328">
    <property type="entry name" value="HD_4"/>
    <property type="match status" value="1"/>
</dbReference>
<dbReference type="InterPro" id="IPR007685">
    <property type="entry name" value="RelA_SpoT"/>
</dbReference>
<dbReference type="Proteomes" id="UP001296923">
    <property type="component" value="Unassembled WGS sequence"/>
</dbReference>
<keyword evidence="4" id="KW-0547">Nucleotide-binding</keyword>
<evidence type="ECO:0000256" key="10">
    <source>
        <dbReference type="SAM" id="MobiDB-lite"/>
    </source>
</evidence>
<dbReference type="InterPro" id="IPR045865">
    <property type="entry name" value="ACT-like_dom_sf"/>
</dbReference>
<reference evidence="14 15" key="1">
    <citation type="submission" date="2021-01" db="EMBL/GenBank/DDBJ databases">
        <title>Genome Sequencing of Type Strains.</title>
        <authorList>
            <person name="Lemaire J.F."/>
            <person name="Inderbitzin P."/>
            <person name="Collins S.B."/>
            <person name="Wespe N."/>
            <person name="Knight-Connoni V."/>
        </authorList>
    </citation>
    <scope>NUCLEOTIDE SEQUENCE [LARGE SCALE GENOMIC DNA]</scope>
    <source>
        <strain evidence="14 15">DSM 23009</strain>
    </source>
</reference>